<feature type="compositionally biased region" description="Polar residues" evidence="1">
    <location>
        <begin position="15"/>
        <end position="24"/>
    </location>
</feature>
<accession>A0ABR3JP64</accession>
<evidence type="ECO:0000313" key="2">
    <source>
        <dbReference type="EMBL" id="KAL0957098.1"/>
    </source>
</evidence>
<dbReference type="EMBL" id="JASNQZ010000006">
    <property type="protein sequence ID" value="KAL0957098.1"/>
    <property type="molecule type" value="Genomic_DNA"/>
</dbReference>
<feature type="region of interest" description="Disordered" evidence="1">
    <location>
        <begin position="374"/>
        <end position="394"/>
    </location>
</feature>
<gene>
    <name evidence="2" type="ORF">HGRIS_003191</name>
</gene>
<comment type="caution">
    <text evidence="2">The sequence shown here is derived from an EMBL/GenBank/DDBJ whole genome shotgun (WGS) entry which is preliminary data.</text>
</comment>
<protein>
    <submittedName>
        <fullName evidence="2">Uncharacterized protein</fullName>
    </submittedName>
</protein>
<reference evidence="3" key="1">
    <citation type="submission" date="2024-06" db="EMBL/GenBank/DDBJ databases">
        <title>Multi-omics analyses provide insights into the biosynthesis of the anticancer antibiotic pleurotin in Hohenbuehelia grisea.</title>
        <authorList>
            <person name="Weaver J.A."/>
            <person name="Alberti F."/>
        </authorList>
    </citation>
    <scope>NUCLEOTIDE SEQUENCE [LARGE SCALE GENOMIC DNA]</scope>
    <source>
        <strain evidence="3">T-177</strain>
    </source>
</reference>
<feature type="region of interest" description="Disordered" evidence="1">
    <location>
        <begin position="15"/>
        <end position="47"/>
    </location>
</feature>
<sequence>MSSIFSVDDLIGSTTLEEQGSSKATPWKEDSSQRISTSSPQPSHDDSPSLHDFLVSFKYQQLIIEPNNECGSRRARPVELAIPVEHQLEELVDLPALAEYAVDVAGEKPFRSHQLSSQELADLECGPRAHALNHPEIKCEGDSQHYYRGVFAFLVALALNILEPEKKFSAREGTIMPGNENIPYSLHATTDILYLPARAPVELKLPTCLDGYTGEKLFSKEPSHPVAWDTDANIPGGVYHVVWPGPKDSLTVHLQGVLQVYCQMVEENRLFGIISSYDHHAFVYRHPSHPKRLYISRVYASDTNSTTAKTSALYTSVCFVKVASDEKLRQTFHDRVDSVDHQLYRASYLLPPTIFSDVTRTSTNCLDVANWPKNPAANATSPPPNPMLRNPQRGSKTQAKKMIAVATAKDMASSTNSNMDNVTPGTIEANKAALASLRDERRRESKALLAKKYGPVMAAARLKGKTANKKDPRAAFKP</sequence>
<evidence type="ECO:0000313" key="3">
    <source>
        <dbReference type="Proteomes" id="UP001556367"/>
    </source>
</evidence>
<proteinExistence type="predicted"/>
<keyword evidence="3" id="KW-1185">Reference proteome</keyword>
<dbReference type="Proteomes" id="UP001556367">
    <property type="component" value="Unassembled WGS sequence"/>
</dbReference>
<name>A0ABR3JP64_9AGAR</name>
<evidence type="ECO:0000256" key="1">
    <source>
        <dbReference type="SAM" id="MobiDB-lite"/>
    </source>
</evidence>
<organism evidence="2 3">
    <name type="scientific">Hohenbuehelia grisea</name>
    <dbReference type="NCBI Taxonomy" id="104357"/>
    <lineage>
        <taxon>Eukaryota</taxon>
        <taxon>Fungi</taxon>
        <taxon>Dikarya</taxon>
        <taxon>Basidiomycota</taxon>
        <taxon>Agaricomycotina</taxon>
        <taxon>Agaricomycetes</taxon>
        <taxon>Agaricomycetidae</taxon>
        <taxon>Agaricales</taxon>
        <taxon>Pleurotineae</taxon>
        <taxon>Pleurotaceae</taxon>
        <taxon>Hohenbuehelia</taxon>
    </lineage>
</organism>